<dbReference type="EMBL" id="QWIM01000078">
    <property type="protein sequence ID" value="RMY40266.1"/>
    <property type="molecule type" value="Genomic_DNA"/>
</dbReference>
<dbReference type="PANTHER" id="PTHR43439">
    <property type="entry name" value="PHENYLACETATE-COENZYME A LIGASE"/>
    <property type="match status" value="1"/>
</dbReference>
<dbReference type="SMART" id="SM00823">
    <property type="entry name" value="PKS_PP"/>
    <property type="match status" value="1"/>
</dbReference>
<dbReference type="Pfam" id="PF00501">
    <property type="entry name" value="AMP-binding"/>
    <property type="match status" value="1"/>
</dbReference>
<protein>
    <recommendedName>
        <fullName evidence="3">Polyketide synthase-like phosphopantetheine-binding domain-containing protein</fullName>
    </recommendedName>
</protein>
<dbReference type="VEuPathDB" id="FungiDB:BTJ68_10276"/>
<dbReference type="SUPFAM" id="SSF51735">
    <property type="entry name" value="NAD(P)-binding Rossmann-fold domains"/>
    <property type="match status" value="1"/>
</dbReference>
<dbReference type="GO" id="GO:0031177">
    <property type="term" value="F:phosphopantetheine binding"/>
    <property type="evidence" value="ECO:0007669"/>
    <property type="project" value="InterPro"/>
</dbReference>
<evidence type="ECO:0000256" key="2">
    <source>
        <dbReference type="ARBA" id="ARBA00022553"/>
    </source>
</evidence>
<reference evidence="6 7" key="1">
    <citation type="journal article" date="2018" name="BMC Genomics">
        <title>Genomic evidence for intraspecific hybridization in a clonal and extremely halotolerant yeast.</title>
        <authorList>
            <person name="Gostincar C."/>
            <person name="Stajich J.E."/>
            <person name="Zupancic J."/>
            <person name="Zalar P."/>
            <person name="Gunde-Cimerman N."/>
        </authorList>
    </citation>
    <scope>NUCLEOTIDE SEQUENCE [LARGE SCALE GENOMIC DNA]</scope>
    <source>
        <strain evidence="5 6">EXF-6651</strain>
        <strain evidence="4 7">EXF-6654</strain>
    </source>
</reference>
<dbReference type="EMBL" id="QWIK01000009">
    <property type="protein sequence ID" value="RMY16491.1"/>
    <property type="molecule type" value="Genomic_DNA"/>
</dbReference>
<dbReference type="InterPro" id="IPR006162">
    <property type="entry name" value="Ppantetheine_attach_site"/>
</dbReference>
<evidence type="ECO:0000313" key="5">
    <source>
        <dbReference type="EMBL" id="RMY40266.1"/>
    </source>
</evidence>
<dbReference type="InterPro" id="IPR020806">
    <property type="entry name" value="PKS_PP-bd"/>
</dbReference>
<evidence type="ECO:0000313" key="6">
    <source>
        <dbReference type="Proteomes" id="UP000276864"/>
    </source>
</evidence>
<evidence type="ECO:0000313" key="4">
    <source>
        <dbReference type="EMBL" id="RMY16491.1"/>
    </source>
</evidence>
<dbReference type="Pfam" id="PF00550">
    <property type="entry name" value="PP-binding"/>
    <property type="match status" value="1"/>
</dbReference>
<dbReference type="InterPro" id="IPR051414">
    <property type="entry name" value="Adenylate-forming_Reductase"/>
</dbReference>
<accession>A0A3M7BKW1</accession>
<proteinExistence type="predicted"/>
<dbReference type="Gene3D" id="3.40.50.12780">
    <property type="entry name" value="N-terminal domain of ligase-like"/>
    <property type="match status" value="1"/>
</dbReference>
<keyword evidence="1" id="KW-0596">Phosphopantetheine</keyword>
<dbReference type="InterPro" id="IPR000873">
    <property type="entry name" value="AMP-dep_synth/lig_dom"/>
</dbReference>
<keyword evidence="2" id="KW-0597">Phosphoprotein</keyword>
<dbReference type="Pfam" id="PF23562">
    <property type="entry name" value="AMP-binding_C_3"/>
    <property type="match status" value="1"/>
</dbReference>
<dbReference type="AlphaFoldDB" id="A0A3M7BKW1"/>
<dbReference type="InterPro" id="IPR036291">
    <property type="entry name" value="NAD(P)-bd_dom_sf"/>
</dbReference>
<gene>
    <name evidence="5" type="ORF">D0866_01369</name>
    <name evidence="4" type="ORF">D0868_00284</name>
</gene>
<evidence type="ECO:0000313" key="7">
    <source>
        <dbReference type="Proteomes" id="UP000282582"/>
    </source>
</evidence>
<dbReference type="InterPro" id="IPR020845">
    <property type="entry name" value="AMP-binding_CS"/>
</dbReference>
<dbReference type="Gene3D" id="3.40.50.720">
    <property type="entry name" value="NAD(P)-binding Rossmann-like Domain"/>
    <property type="match status" value="1"/>
</dbReference>
<dbReference type="SUPFAM" id="SSF56801">
    <property type="entry name" value="Acetyl-CoA synthetase-like"/>
    <property type="match status" value="1"/>
</dbReference>
<dbReference type="InterPro" id="IPR042099">
    <property type="entry name" value="ANL_N_sf"/>
</dbReference>
<dbReference type="Pfam" id="PF07993">
    <property type="entry name" value="NAD_binding_4"/>
    <property type="match status" value="1"/>
</dbReference>
<name>A0A3M7BKW1_HORWE</name>
<dbReference type="PANTHER" id="PTHR43439:SF2">
    <property type="entry name" value="ENZYME, PUTATIVE (JCVI)-RELATED"/>
    <property type="match status" value="1"/>
</dbReference>
<feature type="domain" description="Polyketide synthase-like phosphopantetheine-binding" evidence="3">
    <location>
        <begin position="584"/>
        <end position="661"/>
    </location>
</feature>
<comment type="caution">
    <text evidence="5">The sequence shown here is derived from an EMBL/GenBank/DDBJ whole genome shotgun (WGS) entry which is preliminary data.</text>
</comment>
<dbReference type="InterPro" id="IPR036736">
    <property type="entry name" value="ACP-like_sf"/>
</dbReference>
<evidence type="ECO:0000256" key="1">
    <source>
        <dbReference type="ARBA" id="ARBA00022450"/>
    </source>
</evidence>
<dbReference type="PROSITE" id="PS00012">
    <property type="entry name" value="PHOSPHOPANTETHEINE"/>
    <property type="match status" value="1"/>
</dbReference>
<dbReference type="PROSITE" id="PS00455">
    <property type="entry name" value="AMP_BINDING"/>
    <property type="match status" value="1"/>
</dbReference>
<evidence type="ECO:0000259" key="3">
    <source>
        <dbReference type="SMART" id="SM00823"/>
    </source>
</evidence>
<dbReference type="Gene3D" id="1.10.1200.10">
    <property type="entry name" value="ACP-like"/>
    <property type="match status" value="1"/>
</dbReference>
<dbReference type="InterPro" id="IPR009081">
    <property type="entry name" value="PP-bd_ACP"/>
</dbReference>
<organism evidence="5 6">
    <name type="scientific">Hortaea werneckii</name>
    <name type="common">Black yeast</name>
    <name type="synonym">Cladosporium werneckii</name>
    <dbReference type="NCBI Taxonomy" id="91943"/>
    <lineage>
        <taxon>Eukaryota</taxon>
        <taxon>Fungi</taxon>
        <taxon>Dikarya</taxon>
        <taxon>Ascomycota</taxon>
        <taxon>Pezizomycotina</taxon>
        <taxon>Dothideomycetes</taxon>
        <taxon>Dothideomycetidae</taxon>
        <taxon>Mycosphaerellales</taxon>
        <taxon>Teratosphaeriaceae</taxon>
        <taxon>Hortaea</taxon>
    </lineage>
</organism>
<dbReference type="Proteomes" id="UP000276864">
    <property type="component" value="Unassembled WGS sequence"/>
</dbReference>
<dbReference type="Proteomes" id="UP000282582">
    <property type="component" value="Unassembled WGS sequence"/>
</dbReference>
<sequence>MSTAIDTAPAVLRSPLAISFYPRFIFTKMGISQHNSVDATPILPTFVDSIAQQEPDTPWMNLPRSPDLKQGWYTLSFKDLADAVNGVAVWAENVLGAGDGKTTIAYIGINDARYAATFIGMMKAGYRTLLPSPRNSREGQAALLEAVQCSIVVHSEGIGSAVDSITAYQPHISTYTIPPFEELRSLGEKSGVFSSRCGRDQNERPLILHTSGSTGFPKPIALNHGDLAAIYHLRSLPSPPGRLSIPDVFLTSEELVGMSPFFHAMGMIVLLRGIFSKGSLTVLPPEKPPNAQLVVEVLQQRNAVLGIFPPSILEQICSSEEGLRALGKLKYVFYGGGPLARGKGDIINQWTRVQTVIGSTEAGLIPTLVVEDRKDWDHFEWAKGSGAVMEDNGDGLYELVLKPEDVKYQAVFHTFPDADEWRTKDLLQPHPEKPGLWLYKGRKDDVLVLSNGEKFNPVGFEKGLESHPLVKGAMVVGQARFQTGLIVEPEWEALASDHTPEVLLDTLWPKIEEMNTASPAHGRVWRSKIMFTKKEKPFKRAEKGSIMRRMTVALFEPEIEALYSDEASEKQLGKLDLSAGLPAAKAFVRKALKLAGVGLPEDGDDDEDIFAYGVDSLQVLAISSKLSHALSTKDKRMTVSARTVYANPTINSLAAAMIGEENGGHANGTATISREERMARMIEKYTRDLPNSSDLTAPSPSPEKHTVVLTGSTGSLGNYILQELIESRQVTKIYCLNRSGTAEDRQRESFQRRDVAADFSKVSFLHTDFGKDQFGLHDRVYDELLQSVDVFIHNAWAVDFNLALESYEGTHISGTRRCVDFSTQSKHRAHIIFISSIASVGNWTGVHPNEREVPERLDANHTVTLPQGYGESKHVASLILAAGAQRSGVPCTIARAGQLAGPSNGDSEWNRHEWVPSIVITSKAMGAVPQDLGNQDLVDWVPMDLAGKTVRDLALSQHSSSTINEDLARVAHVVNPSTTTWPKLVPAVRESLQEQSGKAVRTVSFAAWLDELKKTEPSPTEIEQKPALKLADFYEGLLGHQGMPRLATEQTSKISQTVAQMQPVSGEMMRKWTQQWWA</sequence>
<dbReference type="SUPFAM" id="SSF47336">
    <property type="entry name" value="ACP-like"/>
    <property type="match status" value="1"/>
</dbReference>
<dbReference type="InterPro" id="IPR013120">
    <property type="entry name" value="FAR_NAD-bd"/>
</dbReference>